<dbReference type="AlphaFoldDB" id="A0A2T2N5F2"/>
<name>A0A2T2N5F2_CORCC</name>
<gene>
    <name evidence="1" type="ORF">BS50DRAFT_579192</name>
</gene>
<dbReference type="Proteomes" id="UP000240883">
    <property type="component" value="Unassembled WGS sequence"/>
</dbReference>
<protein>
    <submittedName>
        <fullName evidence="1">Uncharacterized protein</fullName>
    </submittedName>
</protein>
<evidence type="ECO:0000313" key="1">
    <source>
        <dbReference type="EMBL" id="PSN60663.1"/>
    </source>
</evidence>
<keyword evidence="2" id="KW-1185">Reference proteome</keyword>
<dbReference type="EMBL" id="KZ678148">
    <property type="protein sequence ID" value="PSN60663.1"/>
    <property type="molecule type" value="Genomic_DNA"/>
</dbReference>
<reference evidence="1 2" key="1">
    <citation type="journal article" date="2018" name="Front. Microbiol.">
        <title>Genome-Wide Analysis of Corynespora cassiicola Leaf Fall Disease Putative Effectors.</title>
        <authorList>
            <person name="Lopez D."/>
            <person name="Ribeiro S."/>
            <person name="Label P."/>
            <person name="Fumanal B."/>
            <person name="Venisse J.S."/>
            <person name="Kohler A."/>
            <person name="de Oliveira R.R."/>
            <person name="Labutti K."/>
            <person name="Lipzen A."/>
            <person name="Lail K."/>
            <person name="Bauer D."/>
            <person name="Ohm R.A."/>
            <person name="Barry K.W."/>
            <person name="Spatafora J."/>
            <person name="Grigoriev I.V."/>
            <person name="Martin F.M."/>
            <person name="Pujade-Renaud V."/>
        </authorList>
    </citation>
    <scope>NUCLEOTIDE SEQUENCE [LARGE SCALE GENOMIC DNA]</scope>
    <source>
        <strain evidence="1 2">Philippines</strain>
    </source>
</reference>
<sequence>MKLSTKIGLDVLSKYKLCVMFNATHATISCLYSTSFWGDDVQRCCGLAHFRICEQRLSVYCIGITKYRMASRLFKVSFNP</sequence>
<dbReference type="PROSITE" id="PS51257">
    <property type="entry name" value="PROKAR_LIPOPROTEIN"/>
    <property type="match status" value="1"/>
</dbReference>
<accession>A0A2T2N5F2</accession>
<evidence type="ECO:0000313" key="2">
    <source>
        <dbReference type="Proteomes" id="UP000240883"/>
    </source>
</evidence>
<proteinExistence type="predicted"/>
<organism evidence="1 2">
    <name type="scientific">Corynespora cassiicola Philippines</name>
    <dbReference type="NCBI Taxonomy" id="1448308"/>
    <lineage>
        <taxon>Eukaryota</taxon>
        <taxon>Fungi</taxon>
        <taxon>Dikarya</taxon>
        <taxon>Ascomycota</taxon>
        <taxon>Pezizomycotina</taxon>
        <taxon>Dothideomycetes</taxon>
        <taxon>Pleosporomycetidae</taxon>
        <taxon>Pleosporales</taxon>
        <taxon>Corynesporascaceae</taxon>
        <taxon>Corynespora</taxon>
    </lineage>
</organism>